<dbReference type="PANTHER" id="PTHR12103:SF38">
    <property type="entry name" value="5'-NUCLEOTIDASE DOMAIN-CONTAINING PROTEIN 1"/>
    <property type="match status" value="1"/>
</dbReference>
<evidence type="ECO:0000313" key="6">
    <source>
        <dbReference type="Proteomes" id="UP001295684"/>
    </source>
</evidence>
<evidence type="ECO:0000256" key="2">
    <source>
        <dbReference type="ARBA" id="ARBA00022723"/>
    </source>
</evidence>
<evidence type="ECO:0000313" key="5">
    <source>
        <dbReference type="EMBL" id="CAI2368088.1"/>
    </source>
</evidence>
<dbReference type="EMBL" id="CAMPGE010009214">
    <property type="protein sequence ID" value="CAI2368088.1"/>
    <property type="molecule type" value="Genomic_DNA"/>
</dbReference>
<dbReference type="GO" id="GO:0046872">
    <property type="term" value="F:metal ion binding"/>
    <property type="evidence" value="ECO:0007669"/>
    <property type="project" value="UniProtKB-KW"/>
</dbReference>
<accession>A0AAD1UIY5</accession>
<keyword evidence="6" id="KW-1185">Reference proteome</keyword>
<keyword evidence="2" id="KW-0479">Metal-binding</keyword>
<dbReference type="InterPro" id="IPR023214">
    <property type="entry name" value="HAD_sf"/>
</dbReference>
<protein>
    <submittedName>
        <fullName evidence="5">Uncharacterized protein</fullName>
    </submittedName>
</protein>
<dbReference type="InterPro" id="IPR008380">
    <property type="entry name" value="HAD-SF_hydro_IG_5-nucl"/>
</dbReference>
<dbReference type="InterPro" id="IPR036412">
    <property type="entry name" value="HAD-like_sf"/>
</dbReference>
<name>A0AAD1UIY5_EUPCR</name>
<gene>
    <name evidence="5" type="ORF">ECRASSUSDP1_LOCUS9377</name>
</gene>
<comment type="caution">
    <text evidence="5">The sequence shown here is derived from an EMBL/GenBank/DDBJ whole genome shotgun (WGS) entry which is preliminary data.</text>
</comment>
<evidence type="ECO:0000256" key="1">
    <source>
        <dbReference type="ARBA" id="ARBA00009589"/>
    </source>
</evidence>
<organism evidence="5 6">
    <name type="scientific">Euplotes crassus</name>
    <dbReference type="NCBI Taxonomy" id="5936"/>
    <lineage>
        <taxon>Eukaryota</taxon>
        <taxon>Sar</taxon>
        <taxon>Alveolata</taxon>
        <taxon>Ciliophora</taxon>
        <taxon>Intramacronucleata</taxon>
        <taxon>Spirotrichea</taxon>
        <taxon>Hypotrichia</taxon>
        <taxon>Euplotida</taxon>
        <taxon>Euplotidae</taxon>
        <taxon>Moneuplotes</taxon>
    </lineage>
</organism>
<dbReference type="GO" id="GO:0008253">
    <property type="term" value="F:5'-nucleotidase activity"/>
    <property type="evidence" value="ECO:0007669"/>
    <property type="project" value="TreeGrafter"/>
</dbReference>
<keyword evidence="4" id="KW-0460">Magnesium</keyword>
<dbReference type="PANTHER" id="PTHR12103">
    <property type="entry name" value="5'-NUCLEOTIDASE DOMAIN-CONTAINING"/>
    <property type="match status" value="1"/>
</dbReference>
<dbReference type="AlphaFoldDB" id="A0AAD1UIY5"/>
<evidence type="ECO:0000256" key="4">
    <source>
        <dbReference type="ARBA" id="ARBA00022842"/>
    </source>
</evidence>
<sequence length="424" mass="49530">MEEHTPAYVTVSNMLTDISQLEPFDVAGFDADHTLVKYNVKALTKMIDKIYMRVITEDCEGYPKDIADLYDEELINFSFNGATLDMNTGLLVKISEDKKVIAAYRGFTKLPDTEIEEIYGKDRIFNEEYSVWHYRSLDKGYLGFHSYFDCPVISLCAKLFDLKTQGKIDKTNEEIFNDIRTCIIKSYVHYDAEKCYKIADYGYFFTEIINDTEKYIQRREDFREMLIKLREAGKKVFIATNSHAEYTNLIMTRSIGDDWRSLVDFTASHCGKPIFFKEIHGTRKFFRCDYESVNLKGKECDVDDLEETHTYLEGNCKDLEEYFKKLIDKDEINFAFFGDHFITDAAISDLHKNWKGVAIMEELNHEQVEQTDESQLVGYEKYWGSFFGGEINGEWHKNAWVKFAEEHTSYVLPLLGDLKKLLDK</sequence>
<dbReference type="Proteomes" id="UP001295684">
    <property type="component" value="Unassembled WGS sequence"/>
</dbReference>
<dbReference type="Gene3D" id="3.40.50.1000">
    <property type="entry name" value="HAD superfamily/HAD-like"/>
    <property type="match status" value="1"/>
</dbReference>
<keyword evidence="3" id="KW-0378">Hydrolase</keyword>
<dbReference type="SUPFAM" id="SSF56784">
    <property type="entry name" value="HAD-like"/>
    <property type="match status" value="1"/>
</dbReference>
<reference evidence="5" key="1">
    <citation type="submission" date="2023-07" db="EMBL/GenBank/DDBJ databases">
        <authorList>
            <consortium name="AG Swart"/>
            <person name="Singh M."/>
            <person name="Singh A."/>
            <person name="Seah K."/>
            <person name="Emmerich C."/>
        </authorList>
    </citation>
    <scope>NUCLEOTIDE SEQUENCE</scope>
    <source>
        <strain evidence="5">DP1</strain>
    </source>
</reference>
<comment type="similarity">
    <text evidence="1">Belongs to the 5'(3')-deoxyribonucleotidase family.</text>
</comment>
<dbReference type="Pfam" id="PF05761">
    <property type="entry name" value="5_nucleotid"/>
    <property type="match status" value="1"/>
</dbReference>
<evidence type="ECO:0000256" key="3">
    <source>
        <dbReference type="ARBA" id="ARBA00022801"/>
    </source>
</evidence>
<proteinExistence type="inferred from homology"/>